<dbReference type="PRINTS" id="PR00474">
    <property type="entry name" value="GLU5KINASE"/>
</dbReference>
<evidence type="ECO:0000256" key="6">
    <source>
        <dbReference type="ARBA" id="ARBA00022840"/>
    </source>
</evidence>
<dbReference type="InterPro" id="IPR011529">
    <property type="entry name" value="Glu_5kinase"/>
</dbReference>
<keyword evidence="6 7" id="KW-0067">ATP-binding</keyword>
<dbReference type="EC" id="2.7.2.11" evidence="7"/>
<comment type="caution">
    <text evidence="7">Lacks conserved residue(s) required for the propagation of feature annotation.</text>
</comment>
<dbReference type="PANTHER" id="PTHR11063:SF8">
    <property type="entry name" value="DELTA-1-PYRROLINE-5-CARBOXYLATE SYNTHASE"/>
    <property type="match status" value="1"/>
</dbReference>
<dbReference type="PIRSF" id="PIRSF000729">
    <property type="entry name" value="GK"/>
    <property type="match status" value="1"/>
</dbReference>
<sequence length="274" mass="30346">MAIQENETPKRVVIKLGTNLVTNKDDRIIHTLLSKIVEQVAALHEQGIMSVLVSSGSVFAGKEVMGELNQVTDKFISRQVYSAVGQPRMMRHFYSIFQIFGIRCAQVLTTKRDFSHGKHRKNMVNCYEGLLSQGIIPIANEDDAVSLSMSAFTDNDELAALVAELIQADKLIILSHMDGLYDRPPHEEGSLMIRHITSDQHVDHYIEEPPFDEENIDLNRPGGMKSKMKVAKETAKKGIPTIIANGSLENVILDIVEGKEVGTLVTKGPKPTAD</sequence>
<keyword evidence="5 7" id="KW-0418">Kinase</keyword>
<feature type="binding site" evidence="7">
    <location>
        <position position="143"/>
    </location>
    <ligand>
        <name>substrate</name>
    </ligand>
</feature>
<keyword evidence="3 7" id="KW-0808">Transferase</keyword>
<comment type="subcellular location">
    <subcellularLocation>
        <location evidence="7">Cytoplasm</location>
    </subcellularLocation>
</comment>
<gene>
    <name evidence="7 9" type="primary">proB</name>
    <name evidence="9" type="ORF">ACFFUR_05260</name>
</gene>
<keyword evidence="2 7" id="KW-0641">Proline biosynthesis</keyword>
<evidence type="ECO:0000313" key="10">
    <source>
        <dbReference type="Proteomes" id="UP001589654"/>
    </source>
</evidence>
<name>A0ABV5J4X7_9BACT</name>
<comment type="function">
    <text evidence="7">Catalyzes the transfer of a phosphate group to glutamate to form L-glutamate 5-phosphate.</text>
</comment>
<keyword evidence="7" id="KW-0963">Cytoplasm</keyword>
<dbReference type="SUPFAM" id="SSF53633">
    <property type="entry name" value="Carbamate kinase-like"/>
    <property type="match status" value="1"/>
</dbReference>
<dbReference type="GO" id="GO:0004349">
    <property type="term" value="F:glutamate 5-kinase activity"/>
    <property type="evidence" value="ECO:0007669"/>
    <property type="project" value="UniProtKB-EC"/>
</dbReference>
<feature type="binding site" evidence="7">
    <location>
        <position position="15"/>
    </location>
    <ligand>
        <name>ATP</name>
        <dbReference type="ChEBI" id="CHEBI:30616"/>
    </ligand>
</feature>
<comment type="caution">
    <text evidence="9">The sequence shown here is derived from an EMBL/GenBank/DDBJ whole genome shotgun (WGS) entry which is preliminary data.</text>
</comment>
<comment type="pathway">
    <text evidence="7">Amino-acid biosynthesis; L-proline biosynthesis; L-glutamate 5-semialdehyde from L-glutamate: step 1/2.</text>
</comment>
<dbReference type="InterPro" id="IPR041739">
    <property type="entry name" value="G5K_ProB"/>
</dbReference>
<dbReference type="NCBIfam" id="TIGR01027">
    <property type="entry name" value="proB"/>
    <property type="match status" value="1"/>
</dbReference>
<dbReference type="RefSeq" id="WP_290249152.1">
    <property type="nucleotide sequence ID" value="NZ_JAUFQT010000002.1"/>
</dbReference>
<dbReference type="PANTHER" id="PTHR11063">
    <property type="entry name" value="GLUTAMATE SEMIALDEHYDE DEHYDROGENASE"/>
    <property type="match status" value="1"/>
</dbReference>
<evidence type="ECO:0000313" key="9">
    <source>
        <dbReference type="EMBL" id="MFB9211205.1"/>
    </source>
</evidence>
<dbReference type="InterPro" id="IPR001057">
    <property type="entry name" value="Glu/AcGlu_kinase"/>
</dbReference>
<evidence type="ECO:0000256" key="1">
    <source>
        <dbReference type="ARBA" id="ARBA00022605"/>
    </source>
</evidence>
<feature type="binding site" evidence="7">
    <location>
        <position position="55"/>
    </location>
    <ligand>
        <name>substrate</name>
    </ligand>
</feature>
<protein>
    <recommendedName>
        <fullName evidence="7">Glutamate 5-kinase</fullName>
        <ecNumber evidence="7">2.7.2.11</ecNumber>
    </recommendedName>
    <alternativeName>
        <fullName evidence="7">Gamma-glutamyl kinase</fullName>
        <shortName evidence="7">GK</shortName>
    </alternativeName>
</protein>
<evidence type="ECO:0000256" key="2">
    <source>
        <dbReference type="ARBA" id="ARBA00022650"/>
    </source>
</evidence>
<proteinExistence type="inferred from homology"/>
<evidence type="ECO:0000256" key="5">
    <source>
        <dbReference type="ARBA" id="ARBA00022777"/>
    </source>
</evidence>
<accession>A0ABV5J4X7</accession>
<dbReference type="InterPro" id="IPR036393">
    <property type="entry name" value="AceGlu_kinase-like_sf"/>
</dbReference>
<dbReference type="CDD" id="cd04242">
    <property type="entry name" value="AAK_G5K_ProB"/>
    <property type="match status" value="1"/>
</dbReference>
<comment type="catalytic activity">
    <reaction evidence="7">
        <text>L-glutamate + ATP = L-glutamyl 5-phosphate + ADP</text>
        <dbReference type="Rhea" id="RHEA:14877"/>
        <dbReference type="ChEBI" id="CHEBI:29985"/>
        <dbReference type="ChEBI" id="CHEBI:30616"/>
        <dbReference type="ChEBI" id="CHEBI:58274"/>
        <dbReference type="ChEBI" id="CHEBI:456216"/>
        <dbReference type="EC" id="2.7.2.11"/>
    </reaction>
</comment>
<keyword evidence="1 7" id="KW-0028">Amino-acid biosynthesis</keyword>
<feature type="domain" description="Aspartate/glutamate/uridylate kinase" evidence="8">
    <location>
        <begin position="10"/>
        <end position="245"/>
    </location>
</feature>
<dbReference type="Gene3D" id="3.40.1160.10">
    <property type="entry name" value="Acetylglutamate kinase-like"/>
    <property type="match status" value="2"/>
</dbReference>
<dbReference type="Proteomes" id="UP001589654">
    <property type="component" value="Unassembled WGS sequence"/>
</dbReference>
<dbReference type="InterPro" id="IPR005715">
    <property type="entry name" value="Glu_5kinase/COase_Synthase"/>
</dbReference>
<evidence type="ECO:0000256" key="7">
    <source>
        <dbReference type="HAMAP-Rule" id="MF_00456"/>
    </source>
</evidence>
<keyword evidence="4 7" id="KW-0547">Nucleotide-binding</keyword>
<evidence type="ECO:0000259" key="8">
    <source>
        <dbReference type="Pfam" id="PF00696"/>
    </source>
</evidence>
<feature type="binding site" evidence="7">
    <location>
        <position position="155"/>
    </location>
    <ligand>
        <name>substrate</name>
    </ligand>
</feature>
<dbReference type="EMBL" id="JBHMEW010000044">
    <property type="protein sequence ID" value="MFB9211205.1"/>
    <property type="molecule type" value="Genomic_DNA"/>
</dbReference>
<dbReference type="InterPro" id="IPR001048">
    <property type="entry name" value="Asp/Glu/Uridylate_kinase"/>
</dbReference>
<organism evidence="9 10">
    <name type="scientific">Echinicola jeungdonensis</name>
    <dbReference type="NCBI Taxonomy" id="709343"/>
    <lineage>
        <taxon>Bacteria</taxon>
        <taxon>Pseudomonadati</taxon>
        <taxon>Bacteroidota</taxon>
        <taxon>Cytophagia</taxon>
        <taxon>Cytophagales</taxon>
        <taxon>Cyclobacteriaceae</taxon>
        <taxon>Echinicola</taxon>
    </lineage>
</organism>
<reference evidence="9 10" key="1">
    <citation type="submission" date="2024-09" db="EMBL/GenBank/DDBJ databases">
        <authorList>
            <person name="Sun Q."/>
            <person name="Mori K."/>
        </authorList>
    </citation>
    <scope>NUCLEOTIDE SEQUENCE [LARGE SCALE GENOMIC DNA]</scope>
    <source>
        <strain evidence="9 10">CECT 7682</strain>
    </source>
</reference>
<keyword evidence="10" id="KW-1185">Reference proteome</keyword>
<evidence type="ECO:0000256" key="3">
    <source>
        <dbReference type="ARBA" id="ARBA00022679"/>
    </source>
</evidence>
<dbReference type="Pfam" id="PF00696">
    <property type="entry name" value="AA_kinase"/>
    <property type="match status" value="1"/>
</dbReference>
<evidence type="ECO:0000256" key="4">
    <source>
        <dbReference type="ARBA" id="ARBA00022741"/>
    </source>
</evidence>
<comment type="similarity">
    <text evidence="7">Belongs to the glutamate 5-kinase family.</text>
</comment>
<dbReference type="HAMAP" id="MF_00456">
    <property type="entry name" value="ProB"/>
    <property type="match status" value="1"/>
</dbReference>